<organism evidence="2 3">
    <name type="scientific">Arthrobotrys musiformis</name>
    <dbReference type="NCBI Taxonomy" id="47236"/>
    <lineage>
        <taxon>Eukaryota</taxon>
        <taxon>Fungi</taxon>
        <taxon>Dikarya</taxon>
        <taxon>Ascomycota</taxon>
        <taxon>Pezizomycotina</taxon>
        <taxon>Orbiliomycetes</taxon>
        <taxon>Orbiliales</taxon>
        <taxon>Orbiliaceae</taxon>
        <taxon>Arthrobotrys</taxon>
    </lineage>
</organism>
<feature type="compositionally biased region" description="Polar residues" evidence="1">
    <location>
        <begin position="66"/>
        <end position="86"/>
    </location>
</feature>
<dbReference type="EMBL" id="JAVHJL010000008">
    <property type="protein sequence ID" value="KAK6499077.1"/>
    <property type="molecule type" value="Genomic_DNA"/>
</dbReference>
<proteinExistence type="predicted"/>
<feature type="region of interest" description="Disordered" evidence="1">
    <location>
        <begin position="165"/>
        <end position="185"/>
    </location>
</feature>
<keyword evidence="3" id="KW-1185">Reference proteome</keyword>
<accession>A0AAV9W029</accession>
<comment type="caution">
    <text evidence="2">The sequence shown here is derived from an EMBL/GenBank/DDBJ whole genome shotgun (WGS) entry which is preliminary data.</text>
</comment>
<gene>
    <name evidence="2" type="ORF">TWF481_011646</name>
</gene>
<dbReference type="AlphaFoldDB" id="A0AAV9W029"/>
<feature type="region of interest" description="Disordered" evidence="1">
    <location>
        <begin position="64"/>
        <end position="100"/>
    </location>
</feature>
<feature type="compositionally biased region" description="Basic residues" evidence="1">
    <location>
        <begin position="27"/>
        <end position="36"/>
    </location>
</feature>
<sequence>MMTAGDHNGSGGSGGSGGRRRLDSLHRVHGRVKKGQKGNQPAAKRTSEVAKIRREALLEALVGHLSQPTETPSTGQETSVLHSSLEPSDETSAADEAPTSLGIPCCAPGGRNNSSYACDNDAAGDRMETDDAWESRNIENNYNIGVGANGTGSGGGTDVLAAIPGGSPQSNVSVKDGEPGNQSTSDPAIKESLIHHLPLGLLGPPEGHNQDLGGKFSVGWAKDPYGDPLFDVNSGYIGEIICSLGLPALGEGEGPSIEGESMDATMSDGTAPDKDYLVPRWGDIPPIAGTLEVDDDTSELGVLHPH</sequence>
<evidence type="ECO:0000313" key="3">
    <source>
        <dbReference type="Proteomes" id="UP001370758"/>
    </source>
</evidence>
<reference evidence="2 3" key="1">
    <citation type="submission" date="2023-08" db="EMBL/GenBank/DDBJ databases">
        <authorList>
            <person name="Palmer J.M."/>
        </authorList>
    </citation>
    <scope>NUCLEOTIDE SEQUENCE [LARGE SCALE GENOMIC DNA]</scope>
    <source>
        <strain evidence="2 3">TWF481</strain>
    </source>
</reference>
<feature type="region of interest" description="Disordered" evidence="1">
    <location>
        <begin position="1"/>
        <end position="48"/>
    </location>
</feature>
<evidence type="ECO:0000256" key="1">
    <source>
        <dbReference type="SAM" id="MobiDB-lite"/>
    </source>
</evidence>
<protein>
    <submittedName>
        <fullName evidence="2">Uncharacterized protein</fullName>
    </submittedName>
</protein>
<evidence type="ECO:0000313" key="2">
    <source>
        <dbReference type="EMBL" id="KAK6499077.1"/>
    </source>
</evidence>
<name>A0AAV9W029_9PEZI</name>
<dbReference type="Proteomes" id="UP001370758">
    <property type="component" value="Unassembled WGS sequence"/>
</dbReference>
<feature type="compositionally biased region" description="Gly residues" evidence="1">
    <location>
        <begin position="8"/>
        <end position="17"/>
    </location>
</feature>